<dbReference type="InParanoid" id="K1PPK7"/>
<gene>
    <name evidence="2" type="ORF">CGI_10005304</name>
</gene>
<name>K1PPK7_MAGGI</name>
<sequence length="191" mass="21452">MSREILRNLCSNTILTIPGVRNQDYPEISWDFSPRILEKFSGNLVISWFIFASLQDYLEHAKVFSSSNELKFSKAVKGLNTHKIEAINRYPCIVEQAKEQSGQTVSNYQDELKAKLKLKRNCSEGINYLLLKLFSIDELITSSVMGKRSTKKSQGSSKERASIKNGFYHDGKTAPSYIHLGGISIQQGPGA</sequence>
<organism evidence="2">
    <name type="scientific">Magallana gigas</name>
    <name type="common">Pacific oyster</name>
    <name type="synonym">Crassostrea gigas</name>
    <dbReference type="NCBI Taxonomy" id="29159"/>
    <lineage>
        <taxon>Eukaryota</taxon>
        <taxon>Metazoa</taxon>
        <taxon>Spiralia</taxon>
        <taxon>Lophotrochozoa</taxon>
        <taxon>Mollusca</taxon>
        <taxon>Bivalvia</taxon>
        <taxon>Autobranchia</taxon>
        <taxon>Pteriomorphia</taxon>
        <taxon>Ostreida</taxon>
        <taxon>Ostreoidea</taxon>
        <taxon>Ostreidae</taxon>
        <taxon>Magallana</taxon>
    </lineage>
</organism>
<feature type="region of interest" description="Disordered" evidence="1">
    <location>
        <begin position="147"/>
        <end position="167"/>
    </location>
</feature>
<dbReference type="HOGENOM" id="CLU_1422748_0_0_1"/>
<dbReference type="EMBL" id="JH817756">
    <property type="protein sequence ID" value="EKC20809.1"/>
    <property type="molecule type" value="Genomic_DNA"/>
</dbReference>
<evidence type="ECO:0000313" key="2">
    <source>
        <dbReference type="EMBL" id="EKC20809.1"/>
    </source>
</evidence>
<dbReference type="AlphaFoldDB" id="K1PPK7"/>
<evidence type="ECO:0000256" key="1">
    <source>
        <dbReference type="SAM" id="MobiDB-lite"/>
    </source>
</evidence>
<proteinExistence type="predicted"/>
<protein>
    <submittedName>
        <fullName evidence="2">Uncharacterized protein</fullName>
    </submittedName>
</protein>
<reference evidence="2" key="1">
    <citation type="journal article" date="2012" name="Nature">
        <title>The oyster genome reveals stress adaptation and complexity of shell formation.</title>
        <authorList>
            <person name="Zhang G."/>
            <person name="Fang X."/>
            <person name="Guo X."/>
            <person name="Li L."/>
            <person name="Luo R."/>
            <person name="Xu F."/>
            <person name="Yang P."/>
            <person name="Zhang L."/>
            <person name="Wang X."/>
            <person name="Qi H."/>
            <person name="Xiong Z."/>
            <person name="Que H."/>
            <person name="Xie Y."/>
            <person name="Holland P.W."/>
            <person name="Paps J."/>
            <person name="Zhu Y."/>
            <person name="Wu F."/>
            <person name="Chen Y."/>
            <person name="Wang J."/>
            <person name="Peng C."/>
            <person name="Meng J."/>
            <person name="Yang L."/>
            <person name="Liu J."/>
            <person name="Wen B."/>
            <person name="Zhang N."/>
            <person name="Huang Z."/>
            <person name="Zhu Q."/>
            <person name="Feng Y."/>
            <person name="Mount A."/>
            <person name="Hedgecock D."/>
            <person name="Xu Z."/>
            <person name="Liu Y."/>
            <person name="Domazet-Loso T."/>
            <person name="Du Y."/>
            <person name="Sun X."/>
            <person name="Zhang S."/>
            <person name="Liu B."/>
            <person name="Cheng P."/>
            <person name="Jiang X."/>
            <person name="Li J."/>
            <person name="Fan D."/>
            <person name="Wang W."/>
            <person name="Fu W."/>
            <person name="Wang T."/>
            <person name="Wang B."/>
            <person name="Zhang J."/>
            <person name="Peng Z."/>
            <person name="Li Y."/>
            <person name="Li N."/>
            <person name="Wang J."/>
            <person name="Chen M."/>
            <person name="He Y."/>
            <person name="Tan F."/>
            <person name="Song X."/>
            <person name="Zheng Q."/>
            <person name="Huang R."/>
            <person name="Yang H."/>
            <person name="Du X."/>
            <person name="Chen L."/>
            <person name="Yang M."/>
            <person name="Gaffney P.M."/>
            <person name="Wang S."/>
            <person name="Luo L."/>
            <person name="She Z."/>
            <person name="Ming Y."/>
            <person name="Huang W."/>
            <person name="Zhang S."/>
            <person name="Huang B."/>
            <person name="Zhang Y."/>
            <person name="Qu T."/>
            <person name="Ni P."/>
            <person name="Miao G."/>
            <person name="Wang J."/>
            <person name="Wang Q."/>
            <person name="Steinberg C.E."/>
            <person name="Wang H."/>
            <person name="Li N."/>
            <person name="Qian L."/>
            <person name="Zhang G."/>
            <person name="Li Y."/>
            <person name="Yang H."/>
            <person name="Liu X."/>
            <person name="Wang J."/>
            <person name="Yin Y."/>
            <person name="Wang J."/>
        </authorList>
    </citation>
    <scope>NUCLEOTIDE SEQUENCE [LARGE SCALE GENOMIC DNA]</scope>
    <source>
        <strain evidence="2">05x7-T-G4-1.051#20</strain>
    </source>
</reference>
<feature type="compositionally biased region" description="Basic and acidic residues" evidence="1">
    <location>
        <begin position="157"/>
        <end position="167"/>
    </location>
</feature>
<accession>K1PPK7</accession>